<organism evidence="1 2">
    <name type="scientific">Araneus ventricosus</name>
    <name type="common">Orbweaver spider</name>
    <name type="synonym">Epeira ventricosa</name>
    <dbReference type="NCBI Taxonomy" id="182803"/>
    <lineage>
        <taxon>Eukaryota</taxon>
        <taxon>Metazoa</taxon>
        <taxon>Ecdysozoa</taxon>
        <taxon>Arthropoda</taxon>
        <taxon>Chelicerata</taxon>
        <taxon>Arachnida</taxon>
        <taxon>Araneae</taxon>
        <taxon>Araneomorphae</taxon>
        <taxon>Entelegynae</taxon>
        <taxon>Araneoidea</taxon>
        <taxon>Araneidae</taxon>
        <taxon>Araneus</taxon>
    </lineage>
</organism>
<comment type="caution">
    <text evidence="1">The sequence shown here is derived from an EMBL/GenBank/DDBJ whole genome shotgun (WGS) entry which is preliminary data.</text>
</comment>
<proteinExistence type="predicted"/>
<gene>
    <name evidence="1" type="ORF">AVEN_88500_1</name>
</gene>
<dbReference type="Proteomes" id="UP000499080">
    <property type="component" value="Unassembled WGS sequence"/>
</dbReference>
<protein>
    <submittedName>
        <fullName evidence="1">Uncharacterized protein</fullName>
    </submittedName>
</protein>
<keyword evidence="2" id="KW-1185">Reference proteome</keyword>
<dbReference type="AlphaFoldDB" id="A0A4Y2HRZ3"/>
<reference evidence="1 2" key="1">
    <citation type="journal article" date="2019" name="Sci. Rep.">
        <title>Orb-weaving spider Araneus ventricosus genome elucidates the spidroin gene catalogue.</title>
        <authorList>
            <person name="Kono N."/>
            <person name="Nakamura H."/>
            <person name="Ohtoshi R."/>
            <person name="Moran D.A.P."/>
            <person name="Shinohara A."/>
            <person name="Yoshida Y."/>
            <person name="Fujiwara M."/>
            <person name="Mori M."/>
            <person name="Tomita M."/>
            <person name="Arakawa K."/>
        </authorList>
    </citation>
    <scope>NUCLEOTIDE SEQUENCE [LARGE SCALE GENOMIC DNA]</scope>
</reference>
<name>A0A4Y2HRZ3_ARAVE</name>
<evidence type="ECO:0000313" key="1">
    <source>
        <dbReference type="EMBL" id="GBM67809.1"/>
    </source>
</evidence>
<sequence>MSYSLYRCSLYGTQLYSPGPAYVAIELLMTGASSSLTSLVSNCIGWIDSCLSGAMERLQLVLYGTSERLETATRTGVSNPSYHLHHLYVQCAFRRIWTFTRTVTTSTRQSRKVAPEPLLTFELPVRLNPQRH</sequence>
<evidence type="ECO:0000313" key="2">
    <source>
        <dbReference type="Proteomes" id="UP000499080"/>
    </source>
</evidence>
<dbReference type="EMBL" id="BGPR01002104">
    <property type="protein sequence ID" value="GBM67809.1"/>
    <property type="molecule type" value="Genomic_DNA"/>
</dbReference>
<accession>A0A4Y2HRZ3</accession>